<dbReference type="AlphaFoldDB" id="A0A218WIH4"/>
<dbReference type="OrthoDB" id="973137at2759"/>
<dbReference type="Pfam" id="PF05617">
    <property type="entry name" value="Prolamin_like"/>
    <property type="match status" value="1"/>
</dbReference>
<protein>
    <recommendedName>
        <fullName evidence="3">Prolamin-like domain-containing protein</fullName>
    </recommendedName>
</protein>
<gene>
    <name evidence="4" type="ORF">CDL15_Pgr018164</name>
    <name evidence="5" type="ORF">CRG98_034521</name>
</gene>
<dbReference type="PANTHER" id="PTHR31207">
    <property type="entry name" value="ECA1 GAMETOGENESIS FAMILY PROTEIN (DUF784)-RELATED-RELATED"/>
    <property type="match status" value="1"/>
</dbReference>
<accession>A0A218WIH4</accession>
<keyword evidence="7" id="KW-1185">Reference proteome</keyword>
<name>A0A218WIH4_PUNGR</name>
<evidence type="ECO:0000313" key="5">
    <source>
        <dbReference type="EMBL" id="PKI45137.1"/>
    </source>
</evidence>
<dbReference type="PANTHER" id="PTHR31207:SF35">
    <property type="entry name" value="PROLAMIN-LIKE DOMAIN-CONTAINING PROTEIN"/>
    <property type="match status" value="1"/>
</dbReference>
<sequence length="124" mass="13980">MATSVGTVSAFVILSLSAILIPLAASYELKPKPEDFLNECKRKMGLECGDAININLFGRGTPPYFDDCCHKLVEMGRECHDGVVTKHLLLKPQDYADKILQKSVRVWNHCVRVVEYQERHGSKF</sequence>
<reference evidence="5 7" key="3">
    <citation type="submission" date="2017-11" db="EMBL/GenBank/DDBJ databases">
        <title>De-novo sequencing of pomegranate (Punica granatum L.) genome.</title>
        <authorList>
            <person name="Akparov Z."/>
            <person name="Amiraslanov A."/>
            <person name="Hajiyeva S."/>
            <person name="Abbasov M."/>
            <person name="Kaur K."/>
            <person name="Hamwieh A."/>
            <person name="Solovyev V."/>
            <person name="Salamov A."/>
            <person name="Braich B."/>
            <person name="Kosarev P."/>
            <person name="Mahmoud A."/>
            <person name="Hajiyev E."/>
            <person name="Babayeva S."/>
            <person name="Izzatullayeva V."/>
            <person name="Mammadov A."/>
            <person name="Mammadov A."/>
            <person name="Sharifova S."/>
            <person name="Ojaghi J."/>
            <person name="Eynullazada K."/>
            <person name="Bayramov B."/>
            <person name="Abdulazimova A."/>
            <person name="Shahmuradov I."/>
        </authorList>
    </citation>
    <scope>NUCLEOTIDE SEQUENCE [LARGE SCALE GENOMIC DNA]</scope>
    <source>
        <strain evidence="5">AG2017</strain>
        <strain evidence="7">cv. AG2017</strain>
        <tissue evidence="5">Leaf</tissue>
    </source>
</reference>
<organism evidence="4 6">
    <name type="scientific">Punica granatum</name>
    <name type="common">Pomegranate</name>
    <dbReference type="NCBI Taxonomy" id="22663"/>
    <lineage>
        <taxon>Eukaryota</taxon>
        <taxon>Viridiplantae</taxon>
        <taxon>Streptophyta</taxon>
        <taxon>Embryophyta</taxon>
        <taxon>Tracheophyta</taxon>
        <taxon>Spermatophyta</taxon>
        <taxon>Magnoliopsida</taxon>
        <taxon>eudicotyledons</taxon>
        <taxon>Gunneridae</taxon>
        <taxon>Pentapetalae</taxon>
        <taxon>rosids</taxon>
        <taxon>malvids</taxon>
        <taxon>Myrtales</taxon>
        <taxon>Lythraceae</taxon>
        <taxon>Punica</taxon>
    </lineage>
</organism>
<evidence type="ECO:0000313" key="6">
    <source>
        <dbReference type="Proteomes" id="UP000197138"/>
    </source>
</evidence>
<evidence type="ECO:0000256" key="1">
    <source>
        <dbReference type="ARBA" id="ARBA00022729"/>
    </source>
</evidence>
<dbReference type="Proteomes" id="UP000197138">
    <property type="component" value="Unassembled WGS sequence"/>
</dbReference>
<feature type="domain" description="Prolamin-like" evidence="3">
    <location>
        <begin position="39"/>
        <end position="111"/>
    </location>
</feature>
<dbReference type="Proteomes" id="UP000233551">
    <property type="component" value="Unassembled WGS sequence"/>
</dbReference>
<dbReference type="InterPro" id="IPR008502">
    <property type="entry name" value="Prolamin-like"/>
</dbReference>
<dbReference type="GeneID" id="116192032"/>
<comment type="caution">
    <text evidence="4">The sequence shown here is derived from an EMBL/GenBank/DDBJ whole genome shotgun (WGS) entry which is preliminary data.</text>
</comment>
<evidence type="ECO:0000259" key="3">
    <source>
        <dbReference type="Pfam" id="PF05617"/>
    </source>
</evidence>
<reference evidence="4" key="2">
    <citation type="submission" date="2017-06" db="EMBL/GenBank/DDBJ databases">
        <title>The pomegranate genome and the genomics of punicalagin biosynthesis.</title>
        <authorList>
            <person name="Xu C."/>
        </authorList>
    </citation>
    <scope>NUCLEOTIDE SEQUENCE [LARGE SCALE GENOMIC DNA]</scope>
    <source>
        <tissue evidence="4">Fresh leaf</tissue>
    </source>
</reference>
<dbReference type="EMBL" id="MTKT01004293">
    <property type="protein sequence ID" value="OWM72279.1"/>
    <property type="molecule type" value="Genomic_DNA"/>
</dbReference>
<dbReference type="InterPro" id="IPR040220">
    <property type="entry name" value="DD11"/>
</dbReference>
<evidence type="ECO:0000256" key="2">
    <source>
        <dbReference type="SAM" id="SignalP"/>
    </source>
</evidence>
<proteinExistence type="predicted"/>
<feature type="chain" id="PRO_5014071695" description="Prolamin-like domain-containing protein" evidence="2">
    <location>
        <begin position="27"/>
        <end position="124"/>
    </location>
</feature>
<evidence type="ECO:0000313" key="7">
    <source>
        <dbReference type="Proteomes" id="UP000233551"/>
    </source>
</evidence>
<reference evidence="6" key="1">
    <citation type="journal article" date="2017" name="Plant J.">
        <title>The pomegranate (Punica granatum L.) genome and the genomics of punicalagin biosynthesis.</title>
        <authorList>
            <person name="Qin G."/>
            <person name="Xu C."/>
            <person name="Ming R."/>
            <person name="Tang H."/>
            <person name="Guyot R."/>
            <person name="Kramer E.M."/>
            <person name="Hu Y."/>
            <person name="Yi X."/>
            <person name="Qi Y."/>
            <person name="Xu X."/>
            <person name="Gao Z."/>
            <person name="Pan H."/>
            <person name="Jian J."/>
            <person name="Tian Y."/>
            <person name="Yue Z."/>
            <person name="Xu Y."/>
        </authorList>
    </citation>
    <scope>NUCLEOTIDE SEQUENCE [LARGE SCALE GENOMIC DNA]</scope>
    <source>
        <strain evidence="6">cv. Dabenzi</strain>
    </source>
</reference>
<evidence type="ECO:0000313" key="4">
    <source>
        <dbReference type="EMBL" id="OWM72279.1"/>
    </source>
</evidence>
<keyword evidence="1 2" id="KW-0732">Signal</keyword>
<dbReference type="EMBL" id="PGOL01002778">
    <property type="protein sequence ID" value="PKI45137.1"/>
    <property type="molecule type" value="Genomic_DNA"/>
</dbReference>
<feature type="signal peptide" evidence="2">
    <location>
        <begin position="1"/>
        <end position="26"/>
    </location>
</feature>